<evidence type="ECO:0000256" key="1">
    <source>
        <dbReference type="ARBA" id="ARBA00022729"/>
    </source>
</evidence>
<feature type="compositionally biased region" description="Low complexity" evidence="2">
    <location>
        <begin position="360"/>
        <end position="371"/>
    </location>
</feature>
<dbReference type="Pfam" id="PF00734">
    <property type="entry name" value="CBM_1"/>
    <property type="match status" value="1"/>
</dbReference>
<dbReference type="InterPro" id="IPR000254">
    <property type="entry name" value="CBD"/>
</dbReference>
<dbReference type="SUPFAM" id="SSF57180">
    <property type="entry name" value="Cellulose-binding domain"/>
    <property type="match status" value="1"/>
</dbReference>
<sequence length="461" mass="48643">MHFSTKALAALIGSATSASAAILWDGRFDSSTMAELQAWSWSHQAGHYQNYIHGPGKITQYVALDGSYKNPADSGSALGAKITLDSTSFWNGQNMRRTELIPQTAAAIVSGKVYYHFSIKHSATNPPSTFREHQIAFFESHFTEMKSGWDSGKPTLGWFAGSGSKWSTNWDADVWHNIAYGIDFSAGSVEFYHSTGSDALTLTVPAVKVSASSNGADWHVGVLELPVAGQADATEDFYFSGVYIESGSLTTNVAGPGGAVSPNSPSPNPPSTNIPAPNTPAPNTPAPNTPAPNTPAPNTPAPNTPAPNTPAPNTPAPNTPAPPPAGPRRTKKKPCTKKPTSTPTGQPPTKATRTKKPCTKKPTSTPGPTKSKNPDNKKNKATITPTPAPHSRDRHTTFTKTATPGASATATPAPCGNGYWGSSILGKYQQCGGTYWQGCGTCVAGTHCQKHNDFYYQCVDN</sequence>
<dbReference type="InterPro" id="IPR041524">
    <property type="entry name" value="GH131_N"/>
</dbReference>
<dbReference type="PANTHER" id="PTHR34612:SF6">
    <property type="entry name" value="GLYCOSIDE HYDROLASE 131 CATALYTIC N-TERMINAL DOMAIN-CONTAINING PROTEIN"/>
    <property type="match status" value="1"/>
</dbReference>
<feature type="region of interest" description="Disordered" evidence="2">
    <location>
        <begin position="254"/>
        <end position="411"/>
    </location>
</feature>
<dbReference type="PANTHER" id="PTHR34612">
    <property type="entry name" value="GH131_N DOMAIN-CONTAINING PROTEIN"/>
    <property type="match status" value="1"/>
</dbReference>
<dbReference type="Pfam" id="PF18271">
    <property type="entry name" value="GH131_N"/>
    <property type="match status" value="1"/>
</dbReference>
<dbReference type="EMBL" id="CP063411">
    <property type="protein sequence ID" value="QSZ36752.1"/>
    <property type="molecule type" value="Genomic_DNA"/>
</dbReference>
<dbReference type="PROSITE" id="PS00562">
    <property type="entry name" value="CBM1_1"/>
    <property type="match status" value="1"/>
</dbReference>
<keyword evidence="6" id="KW-1185">Reference proteome</keyword>
<reference evidence="5" key="1">
    <citation type="submission" date="2020-10" db="EMBL/GenBank/DDBJ databases">
        <title>Genome Sequence of Monilinia vaccinii-corymbosi Sheds Light on Mummy Berry Disease Infection of Blueberry and Mating Type.</title>
        <authorList>
            <person name="Yow A.G."/>
            <person name="Zhang Y."/>
            <person name="Bansal K."/>
            <person name="Eacker S.M."/>
            <person name="Sullivan S."/>
            <person name="Liachko I."/>
            <person name="Cubeta M.A."/>
            <person name="Rollins J.A."/>
            <person name="Ashrafi H."/>
        </authorList>
    </citation>
    <scope>NUCLEOTIDE SEQUENCE</scope>
    <source>
        <strain evidence="5">RL-1</strain>
    </source>
</reference>
<protein>
    <recommendedName>
        <fullName evidence="4">CBM1 domain-containing protein</fullName>
    </recommendedName>
</protein>
<feature type="compositionally biased region" description="Low complexity" evidence="2">
    <location>
        <begin position="399"/>
        <end position="411"/>
    </location>
</feature>
<evidence type="ECO:0000256" key="2">
    <source>
        <dbReference type="SAM" id="MobiDB-lite"/>
    </source>
</evidence>
<feature type="signal peptide" evidence="3">
    <location>
        <begin position="1"/>
        <end position="20"/>
    </location>
</feature>
<keyword evidence="1 3" id="KW-0732">Signal</keyword>
<feature type="domain" description="CBM1" evidence="4">
    <location>
        <begin position="423"/>
        <end position="459"/>
    </location>
</feature>
<dbReference type="AlphaFoldDB" id="A0A8A3PMQ3"/>
<dbReference type="SMART" id="SM00236">
    <property type="entry name" value="fCBD"/>
    <property type="match status" value="1"/>
</dbReference>
<dbReference type="GO" id="GO:0005576">
    <property type="term" value="C:extracellular region"/>
    <property type="evidence" value="ECO:0007669"/>
    <property type="project" value="InterPro"/>
</dbReference>
<evidence type="ECO:0000256" key="3">
    <source>
        <dbReference type="SAM" id="SignalP"/>
    </source>
</evidence>
<dbReference type="Gene3D" id="2.60.120.1160">
    <property type="match status" value="1"/>
</dbReference>
<proteinExistence type="predicted"/>
<accession>A0A8A3PMQ3</accession>
<evidence type="ECO:0000313" key="5">
    <source>
        <dbReference type="EMBL" id="QSZ36752.1"/>
    </source>
</evidence>
<feature type="compositionally biased region" description="Low complexity" evidence="2">
    <location>
        <begin position="337"/>
        <end position="351"/>
    </location>
</feature>
<dbReference type="Proteomes" id="UP000672032">
    <property type="component" value="Chromosome 7"/>
</dbReference>
<feature type="compositionally biased region" description="Pro residues" evidence="2">
    <location>
        <begin position="264"/>
        <end position="326"/>
    </location>
</feature>
<organism evidence="5 6">
    <name type="scientific">Monilinia vaccinii-corymbosi</name>
    <dbReference type="NCBI Taxonomy" id="61207"/>
    <lineage>
        <taxon>Eukaryota</taxon>
        <taxon>Fungi</taxon>
        <taxon>Dikarya</taxon>
        <taxon>Ascomycota</taxon>
        <taxon>Pezizomycotina</taxon>
        <taxon>Leotiomycetes</taxon>
        <taxon>Helotiales</taxon>
        <taxon>Sclerotiniaceae</taxon>
        <taxon>Monilinia</taxon>
    </lineage>
</organism>
<name>A0A8A3PMQ3_9HELO</name>
<feature type="chain" id="PRO_5032592453" description="CBM1 domain-containing protein" evidence="3">
    <location>
        <begin position="21"/>
        <end position="461"/>
    </location>
</feature>
<dbReference type="GO" id="GO:0030248">
    <property type="term" value="F:cellulose binding"/>
    <property type="evidence" value="ECO:0007669"/>
    <property type="project" value="InterPro"/>
</dbReference>
<dbReference type="InterPro" id="IPR035971">
    <property type="entry name" value="CBD_sf"/>
</dbReference>
<dbReference type="PROSITE" id="PS51164">
    <property type="entry name" value="CBM1_2"/>
    <property type="match status" value="1"/>
</dbReference>
<evidence type="ECO:0000259" key="4">
    <source>
        <dbReference type="PROSITE" id="PS51164"/>
    </source>
</evidence>
<gene>
    <name evidence="5" type="ORF">DSL72_006635</name>
</gene>
<evidence type="ECO:0000313" key="6">
    <source>
        <dbReference type="Proteomes" id="UP000672032"/>
    </source>
</evidence>
<dbReference type="OrthoDB" id="120072at2759"/>
<dbReference type="GO" id="GO:0005975">
    <property type="term" value="P:carbohydrate metabolic process"/>
    <property type="evidence" value="ECO:0007669"/>
    <property type="project" value="InterPro"/>
</dbReference>